<dbReference type="InterPro" id="IPR051012">
    <property type="entry name" value="CellSynth/LPSAsmb/PSIAsmb"/>
</dbReference>
<dbReference type="SUPFAM" id="SSF48452">
    <property type="entry name" value="TPR-like"/>
    <property type="match status" value="1"/>
</dbReference>
<dbReference type="AlphaFoldDB" id="A0A382P2P9"/>
<dbReference type="Gene3D" id="1.25.40.10">
    <property type="entry name" value="Tetratricopeptide repeat domain"/>
    <property type="match status" value="2"/>
</dbReference>
<dbReference type="Pfam" id="PF14559">
    <property type="entry name" value="TPR_19"/>
    <property type="match status" value="1"/>
</dbReference>
<evidence type="ECO:0000256" key="1">
    <source>
        <dbReference type="ARBA" id="ARBA00022737"/>
    </source>
</evidence>
<dbReference type="PANTHER" id="PTHR45586">
    <property type="entry name" value="TPR REPEAT-CONTAINING PROTEIN PA4667"/>
    <property type="match status" value="1"/>
</dbReference>
<organism evidence="3">
    <name type="scientific">marine metagenome</name>
    <dbReference type="NCBI Taxonomy" id="408172"/>
    <lineage>
        <taxon>unclassified sequences</taxon>
        <taxon>metagenomes</taxon>
        <taxon>ecological metagenomes</taxon>
    </lineage>
</organism>
<dbReference type="EMBL" id="UINC01104498">
    <property type="protein sequence ID" value="SVC67684.1"/>
    <property type="molecule type" value="Genomic_DNA"/>
</dbReference>
<dbReference type="SMART" id="SM00028">
    <property type="entry name" value="TPR"/>
    <property type="match status" value="4"/>
</dbReference>
<dbReference type="InterPro" id="IPR011990">
    <property type="entry name" value="TPR-like_helical_dom_sf"/>
</dbReference>
<dbReference type="InterPro" id="IPR019734">
    <property type="entry name" value="TPR_rpt"/>
</dbReference>
<dbReference type="PROSITE" id="PS50005">
    <property type="entry name" value="TPR"/>
    <property type="match status" value="2"/>
</dbReference>
<reference evidence="3" key="1">
    <citation type="submission" date="2018-05" db="EMBL/GenBank/DDBJ databases">
        <authorList>
            <person name="Lanie J.A."/>
            <person name="Ng W.-L."/>
            <person name="Kazmierczak K.M."/>
            <person name="Andrzejewski T.M."/>
            <person name="Davidsen T.M."/>
            <person name="Wayne K.J."/>
            <person name="Tettelin H."/>
            <person name="Glass J.I."/>
            <person name="Rusch D."/>
            <person name="Podicherti R."/>
            <person name="Tsui H.-C.T."/>
            <person name="Winkler M.E."/>
        </authorList>
    </citation>
    <scope>NUCLEOTIDE SEQUENCE</scope>
</reference>
<evidence type="ECO:0000256" key="2">
    <source>
        <dbReference type="ARBA" id="ARBA00022803"/>
    </source>
</evidence>
<keyword evidence="1" id="KW-0677">Repeat</keyword>
<dbReference type="PANTHER" id="PTHR45586:SF1">
    <property type="entry name" value="LIPOPOLYSACCHARIDE ASSEMBLY PROTEIN B"/>
    <property type="match status" value="1"/>
</dbReference>
<protein>
    <submittedName>
        <fullName evidence="3">Uncharacterized protein</fullName>
    </submittedName>
</protein>
<keyword evidence="2" id="KW-0802">TPR repeat</keyword>
<proteinExistence type="predicted"/>
<dbReference type="Pfam" id="PF13181">
    <property type="entry name" value="TPR_8"/>
    <property type="match status" value="1"/>
</dbReference>
<evidence type="ECO:0000313" key="3">
    <source>
        <dbReference type="EMBL" id="SVC67684.1"/>
    </source>
</evidence>
<accession>A0A382P2P9</accession>
<name>A0A382P2P9_9ZZZZ</name>
<gene>
    <name evidence="3" type="ORF">METZ01_LOCUS320538</name>
</gene>
<feature type="non-terminal residue" evidence="3">
    <location>
        <position position="282"/>
    </location>
</feature>
<sequence length="282" mass="32823">MCVPPEGGSEDDFVKEKARLDSLRELRCPRLMSSAAEYYRNQDWKQTVTIYEEITSLDCDEWNPTYAPPQEIYQYYAIAYEQLGKFDSAEYVLLDGLQKLPNNVQLRKRLAYSYKRQGKKDKEIIEYERMIELDPDNVIILNDLSTFYKEEGLFDDQVYYLQKILDIDSRNENAQSELAVAYEKSGKDPLDIYQKRFEENSNNISYGIDYAERLFQADKFTEAVSVLERVVNIDSNNKLAYRKLAEANKANDDLSAAAKAYEELFKIDPRDIKVAISLSDVF</sequence>